<dbReference type="PANTHER" id="PTHR12560:SF0">
    <property type="entry name" value="LD18904P"/>
    <property type="match status" value="1"/>
</dbReference>
<evidence type="ECO:0000313" key="9">
    <source>
        <dbReference type="EMBL" id="KAG2526910.1"/>
    </source>
</evidence>
<comment type="caution">
    <text evidence="11">The sequence shown here is derived from an EMBL/GenBank/DDBJ whole genome shotgun (WGS) entry which is preliminary data.</text>
</comment>
<dbReference type="GO" id="GO:0016020">
    <property type="term" value="C:membrane"/>
    <property type="evidence" value="ECO:0007669"/>
    <property type="project" value="UniProtKB-SubCell"/>
</dbReference>
<evidence type="ECO:0000313" key="11">
    <source>
        <dbReference type="EMBL" id="RLN32164.1"/>
    </source>
</evidence>
<organism evidence="11 14">
    <name type="scientific">Phytophthora kernoviae</name>
    <dbReference type="NCBI Taxonomy" id="325452"/>
    <lineage>
        <taxon>Eukaryota</taxon>
        <taxon>Sar</taxon>
        <taxon>Stramenopiles</taxon>
        <taxon>Oomycota</taxon>
        <taxon>Peronosporomycetes</taxon>
        <taxon>Peronosporales</taxon>
        <taxon>Peronosporaceae</taxon>
        <taxon>Phytophthora</taxon>
    </lineage>
</organism>
<reference evidence="9" key="1">
    <citation type="journal article" date="2015" name="Genom Data">
        <title>Genome sequences of six Phytophthora species associated with forests in New Zealand.</title>
        <authorList>
            <person name="Studholme D.J."/>
            <person name="McDougal R.L."/>
            <person name="Sambles C."/>
            <person name="Hansen E."/>
            <person name="Hardy G."/>
            <person name="Grant M."/>
            <person name="Ganley R.J."/>
            <person name="Williams N.M."/>
        </authorList>
    </citation>
    <scope>NUCLEOTIDE SEQUENCE</scope>
    <source>
        <strain evidence="10">NZFS 2646</strain>
        <strain evidence="9">NZFS 3630</strain>
    </source>
</reference>
<evidence type="ECO:0000256" key="3">
    <source>
        <dbReference type="ARBA" id="ARBA00022989"/>
    </source>
</evidence>
<sequence>MPCFLTECNRQEEATRFGMAMGGLYAYHYVVDTLVIRPSVNFLIRKKMLPEDKKDKTRESLYKNAAVGVFHMFGWYIGWSESWFMNKEEYFKDYPYHLNETQRWYTMIYLAFWFQSIDFMLNLTNNHYTVKRKDNAEMLVHHFVTITLMTFTYFMDLTKAGLCILMIHDVNDLILETGKVFVYLQWETVANILFGIFALVWFAVRWFFYSYNILHGAYVFAYRDIIAPIQEAGSFHGVNASVWYWAWVIWFGFLCMLLVLHVYWGVLIVKMIIRVLGDGNVEKDIRSDSESEQDDTEDDETEDEDKDSMALVETSVEACELRRRRASTVAPHKR</sequence>
<dbReference type="EMBL" id="JPWV03000033">
    <property type="protein sequence ID" value="KAG2529024.1"/>
    <property type="molecule type" value="Genomic_DNA"/>
</dbReference>
<evidence type="ECO:0000313" key="13">
    <source>
        <dbReference type="Proteomes" id="UP000285624"/>
    </source>
</evidence>
<keyword evidence="4 5" id="KW-0472">Membrane</keyword>
<dbReference type="AlphaFoldDB" id="A0A3R7JBQ5"/>
<dbReference type="EMBL" id="MAYM02000859">
    <property type="protein sequence ID" value="RLN32164.1"/>
    <property type="molecule type" value="Genomic_DNA"/>
</dbReference>
<evidence type="ECO:0000256" key="5">
    <source>
        <dbReference type="PROSITE-ProRule" id="PRU00205"/>
    </source>
</evidence>
<dbReference type="STRING" id="325452.A0A3R7JBQ5"/>
<dbReference type="EMBL" id="MBDN02000007">
    <property type="protein sequence ID" value="RLN85580.1"/>
    <property type="molecule type" value="Genomic_DNA"/>
</dbReference>
<keyword evidence="2 5" id="KW-0812">Transmembrane</keyword>
<feature type="transmembrane region" description="Helical" evidence="7">
    <location>
        <begin position="104"/>
        <end position="123"/>
    </location>
</feature>
<evidence type="ECO:0000256" key="1">
    <source>
        <dbReference type="ARBA" id="ARBA00004141"/>
    </source>
</evidence>
<evidence type="ECO:0000313" key="10">
    <source>
        <dbReference type="EMBL" id="KAG2529024.1"/>
    </source>
</evidence>
<dbReference type="SMART" id="SM00724">
    <property type="entry name" value="TLC"/>
    <property type="match status" value="1"/>
</dbReference>
<accession>A0A3R7JBQ5</accession>
<comment type="subcellular location">
    <subcellularLocation>
        <location evidence="1">Membrane</location>
        <topology evidence="1">Multi-pass membrane protein</topology>
    </subcellularLocation>
</comment>
<evidence type="ECO:0000256" key="7">
    <source>
        <dbReference type="SAM" id="Phobius"/>
    </source>
</evidence>
<dbReference type="GO" id="GO:0050291">
    <property type="term" value="F:sphingosine N-acyltransferase activity"/>
    <property type="evidence" value="ECO:0007669"/>
    <property type="project" value="InterPro"/>
</dbReference>
<dbReference type="EMBL" id="JPWU03000091">
    <property type="protein sequence ID" value="KAG2526910.1"/>
    <property type="molecule type" value="Genomic_DNA"/>
</dbReference>
<dbReference type="Pfam" id="PF03798">
    <property type="entry name" value="TRAM_LAG1_CLN8"/>
    <property type="match status" value="1"/>
</dbReference>
<feature type="transmembrane region" description="Helical" evidence="7">
    <location>
        <begin position="188"/>
        <end position="208"/>
    </location>
</feature>
<evidence type="ECO:0000313" key="12">
    <source>
        <dbReference type="EMBL" id="RLN85580.1"/>
    </source>
</evidence>
<evidence type="ECO:0000259" key="8">
    <source>
        <dbReference type="PROSITE" id="PS50922"/>
    </source>
</evidence>
<feature type="transmembrane region" description="Helical" evidence="7">
    <location>
        <begin position="143"/>
        <end position="168"/>
    </location>
</feature>
<feature type="compositionally biased region" description="Acidic residues" evidence="6">
    <location>
        <begin position="290"/>
        <end position="306"/>
    </location>
</feature>
<evidence type="ECO:0000313" key="14">
    <source>
        <dbReference type="Proteomes" id="UP000285883"/>
    </source>
</evidence>
<gene>
    <name evidence="11" type="ORF">BBI17_001652</name>
    <name evidence="12" type="ORF">BBO99_00000486</name>
    <name evidence="10" type="ORF">JM16_002328</name>
    <name evidence="9" type="ORF">JM18_004081</name>
</gene>
<feature type="domain" description="TLC" evidence="8">
    <location>
        <begin position="57"/>
        <end position="277"/>
    </location>
</feature>
<feature type="transmembrane region" description="Helical" evidence="7">
    <location>
        <begin position="244"/>
        <end position="264"/>
    </location>
</feature>
<name>A0A3R7JBQ5_9STRA</name>
<dbReference type="PROSITE" id="PS50922">
    <property type="entry name" value="TLC"/>
    <property type="match status" value="1"/>
</dbReference>
<reference evidence="9" key="3">
    <citation type="submission" date="2020-06" db="EMBL/GenBank/DDBJ databases">
        <authorList>
            <person name="Studholme D.J."/>
        </authorList>
    </citation>
    <scope>NUCLEOTIDE SEQUENCE</scope>
    <source>
        <strain evidence="10">NZFS 2646</strain>
        <strain evidence="9">NZFS 3630</strain>
    </source>
</reference>
<evidence type="ECO:0000256" key="6">
    <source>
        <dbReference type="SAM" id="MobiDB-lite"/>
    </source>
</evidence>
<dbReference type="InterPro" id="IPR016439">
    <property type="entry name" value="Lag1/Lac1-like"/>
</dbReference>
<evidence type="ECO:0000256" key="4">
    <source>
        <dbReference type="ARBA" id="ARBA00023136"/>
    </source>
</evidence>
<dbReference type="Proteomes" id="UP000792063">
    <property type="component" value="Unassembled WGS sequence"/>
</dbReference>
<keyword evidence="3 7" id="KW-1133">Transmembrane helix</keyword>
<feature type="region of interest" description="Disordered" evidence="6">
    <location>
        <begin position="285"/>
        <end position="314"/>
    </location>
</feature>
<dbReference type="InterPro" id="IPR006634">
    <property type="entry name" value="TLC-dom"/>
</dbReference>
<evidence type="ECO:0000256" key="2">
    <source>
        <dbReference type="ARBA" id="ARBA00022692"/>
    </source>
</evidence>
<keyword evidence="13" id="KW-1185">Reference proteome</keyword>
<dbReference type="GO" id="GO:0046513">
    <property type="term" value="P:ceramide biosynthetic process"/>
    <property type="evidence" value="ECO:0007669"/>
    <property type="project" value="InterPro"/>
</dbReference>
<dbReference type="Proteomes" id="UP000785171">
    <property type="component" value="Unassembled WGS sequence"/>
</dbReference>
<protein>
    <recommendedName>
        <fullName evidence="8">TLC domain-containing protein</fullName>
    </recommendedName>
</protein>
<dbReference type="Proteomes" id="UP000285883">
    <property type="component" value="Unassembled WGS sequence"/>
</dbReference>
<feature type="transmembrane region" description="Helical" evidence="7">
    <location>
        <begin position="65"/>
        <end position="84"/>
    </location>
</feature>
<dbReference type="Proteomes" id="UP000285624">
    <property type="component" value="Unassembled WGS sequence"/>
</dbReference>
<dbReference type="PANTHER" id="PTHR12560">
    <property type="entry name" value="LONGEVITY ASSURANCE FACTOR 1 LAG1"/>
    <property type="match status" value="1"/>
</dbReference>
<reference evidence="13 14" key="2">
    <citation type="submission" date="2018-07" db="EMBL/GenBank/DDBJ databases">
        <title>Genome sequencing of oomycete isolates from Chile give support for New Zealand origin for Phytophthora kernoviae and make available the first Nothophytophthora sp. genome.</title>
        <authorList>
            <person name="Studholme D.J."/>
            <person name="Sanfuentes E."/>
            <person name="Panda P."/>
            <person name="Hill R."/>
            <person name="Sambles C."/>
            <person name="Grant M."/>
            <person name="Williams N.M."/>
            <person name="Mcdougal R.L."/>
        </authorList>
    </citation>
    <scope>NUCLEOTIDE SEQUENCE [LARGE SCALE GENOMIC DNA]</scope>
    <source>
        <strain evidence="11">Chile2</strain>
        <strain evidence="12">Chile4</strain>
    </source>
</reference>
<proteinExistence type="predicted"/>